<dbReference type="RefSeq" id="WP_091975007.1">
    <property type="nucleotide sequence ID" value="NZ_CAUWDX010000021.1"/>
</dbReference>
<dbReference type="NCBIfam" id="TIGR00019">
    <property type="entry name" value="prfA"/>
    <property type="match status" value="1"/>
</dbReference>
<dbReference type="GO" id="GO:0005829">
    <property type="term" value="C:cytosol"/>
    <property type="evidence" value="ECO:0007669"/>
    <property type="project" value="UniProtKB-ARBA"/>
</dbReference>
<sequence length="354" mass="39961">MLNKLNVLEDKYKELSEKVADPEIISDQPTWQKLMKENSELEPIVMKYREYRDVSNVINESKEILENESDEDLRELAKMELSEAESQISQIEEELKILLVPKDPNDEKNVIVEIRGGAGGDEAALFAGDLLRMYSRYAERRNWKTSMMSSNETGVGGYKEVSFMIKGKGAYSRLKYESGVHRVQRIPTTESGGRIHTSTATVAVLPEVEDVEIQVNPEDIRVDVFRASGNGGQCVNTTDSAVRLTHIPTGEVVSCQDEKSQLKNKEKAMKVLKARLYDKAMAEQQKGIAAERKSQVGTGDRSERIRTYNFPQGRVSDHRINLTLYKLDSFLDGDLDEMIDALITVDQTEKMSSL</sequence>
<evidence type="ECO:0000313" key="12">
    <source>
        <dbReference type="Proteomes" id="UP000199512"/>
    </source>
</evidence>
<dbReference type="OrthoDB" id="9806673at2"/>
<dbReference type="AlphaFoldDB" id="A0A1H8H553"/>
<comment type="subcellular location">
    <subcellularLocation>
        <location evidence="2 8">Cytoplasm</location>
    </subcellularLocation>
</comment>
<protein>
    <recommendedName>
        <fullName evidence="7 8">Peptide chain release factor 1</fullName>
        <shortName evidence="8">RF-1</shortName>
    </recommendedName>
</protein>
<dbReference type="InterPro" id="IPR005139">
    <property type="entry name" value="PCRF"/>
</dbReference>
<evidence type="ECO:0000256" key="9">
    <source>
        <dbReference type="SAM" id="Coils"/>
    </source>
</evidence>
<dbReference type="SMART" id="SM00937">
    <property type="entry name" value="PCRF"/>
    <property type="match status" value="1"/>
</dbReference>
<dbReference type="FunFam" id="3.30.70.1660:FF:000004">
    <property type="entry name" value="Peptide chain release factor 1"/>
    <property type="match status" value="1"/>
</dbReference>
<evidence type="ECO:0000256" key="8">
    <source>
        <dbReference type="HAMAP-Rule" id="MF_00093"/>
    </source>
</evidence>
<evidence type="ECO:0000256" key="1">
    <source>
        <dbReference type="ARBA" id="ARBA00002986"/>
    </source>
</evidence>
<accession>A0A1H8H553</accession>
<feature type="modified residue" description="N5-methylglutamine" evidence="8">
    <location>
        <position position="233"/>
    </location>
</feature>
<reference evidence="11 12" key="1">
    <citation type="submission" date="2016-10" db="EMBL/GenBank/DDBJ databases">
        <authorList>
            <person name="de Groot N.N."/>
        </authorList>
    </citation>
    <scope>NUCLEOTIDE SEQUENCE [LARGE SCALE GENOMIC DNA]</scope>
    <source>
        <strain evidence="11 12">Calf135</strain>
    </source>
</reference>
<evidence type="ECO:0000259" key="10">
    <source>
        <dbReference type="PROSITE" id="PS00745"/>
    </source>
</evidence>
<name>A0A1H8H553_9FIRM</name>
<evidence type="ECO:0000256" key="5">
    <source>
        <dbReference type="ARBA" id="ARBA00022490"/>
    </source>
</evidence>
<dbReference type="Gene3D" id="6.10.140.1950">
    <property type="match status" value="1"/>
</dbReference>
<comment type="similarity">
    <text evidence="3 8">Belongs to the prokaryotic/mitochondrial release factor family.</text>
</comment>
<dbReference type="InterPro" id="IPR050057">
    <property type="entry name" value="Prokaryotic/Mito_RF"/>
</dbReference>
<comment type="PTM">
    <text evidence="8">Methylated by PrmC. Methylation increases the termination efficiency of RF1.</text>
</comment>
<dbReference type="HAMAP" id="MF_00093">
    <property type="entry name" value="Rel_fac_1"/>
    <property type="match status" value="1"/>
</dbReference>
<keyword evidence="6 8" id="KW-0648">Protein biosynthesis</keyword>
<dbReference type="PROSITE" id="PS00745">
    <property type="entry name" value="RF_PROK_I"/>
    <property type="match status" value="1"/>
</dbReference>
<evidence type="ECO:0000256" key="7">
    <source>
        <dbReference type="ARBA" id="ARBA00050039"/>
    </source>
</evidence>
<dbReference type="Gene3D" id="3.30.70.1660">
    <property type="match status" value="1"/>
</dbReference>
<dbReference type="FunFam" id="3.30.160.20:FF:000004">
    <property type="entry name" value="Peptide chain release factor 1"/>
    <property type="match status" value="1"/>
</dbReference>
<proteinExistence type="inferred from homology"/>
<dbReference type="NCBIfam" id="NF001859">
    <property type="entry name" value="PRK00591.1"/>
    <property type="match status" value="1"/>
</dbReference>
<dbReference type="EMBL" id="FODF01000005">
    <property type="protein sequence ID" value="SEN51149.1"/>
    <property type="molecule type" value="Genomic_DNA"/>
</dbReference>
<keyword evidence="5 8" id="KW-0963">Cytoplasm</keyword>
<dbReference type="GO" id="GO:0016149">
    <property type="term" value="F:translation release factor activity, codon specific"/>
    <property type="evidence" value="ECO:0007669"/>
    <property type="project" value="UniProtKB-UniRule"/>
</dbReference>
<organism evidence="11 12">
    <name type="scientific">Peptostreptococcus russellii</name>
    <dbReference type="NCBI Taxonomy" id="215200"/>
    <lineage>
        <taxon>Bacteria</taxon>
        <taxon>Bacillati</taxon>
        <taxon>Bacillota</taxon>
        <taxon>Clostridia</taxon>
        <taxon>Peptostreptococcales</taxon>
        <taxon>Peptostreptococcaceae</taxon>
        <taxon>Peptostreptococcus</taxon>
    </lineage>
</organism>
<dbReference type="Pfam" id="PF00472">
    <property type="entry name" value="RF-1"/>
    <property type="match status" value="1"/>
</dbReference>
<dbReference type="InterPro" id="IPR004373">
    <property type="entry name" value="RF-1"/>
</dbReference>
<feature type="coiled-coil region" evidence="9">
    <location>
        <begin position="62"/>
        <end position="94"/>
    </location>
</feature>
<dbReference type="PANTHER" id="PTHR43804:SF7">
    <property type="entry name" value="LD18447P"/>
    <property type="match status" value="1"/>
</dbReference>
<gene>
    <name evidence="8" type="primary">prfA</name>
    <name evidence="11" type="ORF">SAMN05216454_10518</name>
</gene>
<dbReference type="Proteomes" id="UP000199512">
    <property type="component" value="Unassembled WGS sequence"/>
</dbReference>
<dbReference type="PANTHER" id="PTHR43804">
    <property type="entry name" value="LD18447P"/>
    <property type="match status" value="1"/>
</dbReference>
<dbReference type="Pfam" id="PF03462">
    <property type="entry name" value="PCRF"/>
    <property type="match status" value="1"/>
</dbReference>
<evidence type="ECO:0000256" key="3">
    <source>
        <dbReference type="ARBA" id="ARBA00010835"/>
    </source>
</evidence>
<keyword evidence="4 8" id="KW-0488">Methylation</keyword>
<dbReference type="InterPro" id="IPR000352">
    <property type="entry name" value="Pep_chain_release_fac_I"/>
</dbReference>
<keyword evidence="12" id="KW-1185">Reference proteome</keyword>
<dbReference type="STRING" id="215200.SAMN05216454_10518"/>
<dbReference type="SUPFAM" id="SSF75620">
    <property type="entry name" value="Release factor"/>
    <property type="match status" value="1"/>
</dbReference>
<evidence type="ECO:0000256" key="2">
    <source>
        <dbReference type="ARBA" id="ARBA00004496"/>
    </source>
</evidence>
<evidence type="ECO:0000256" key="6">
    <source>
        <dbReference type="ARBA" id="ARBA00022917"/>
    </source>
</evidence>
<dbReference type="Gene3D" id="3.30.160.20">
    <property type="match status" value="1"/>
</dbReference>
<comment type="function">
    <text evidence="1 8">Peptide chain release factor 1 directs the termination of translation in response to the peptide chain termination codons UAG and UAA.</text>
</comment>
<dbReference type="InterPro" id="IPR045853">
    <property type="entry name" value="Pep_chain_release_fac_I_sf"/>
</dbReference>
<evidence type="ECO:0000313" key="11">
    <source>
        <dbReference type="EMBL" id="SEN51149.1"/>
    </source>
</evidence>
<evidence type="ECO:0000256" key="4">
    <source>
        <dbReference type="ARBA" id="ARBA00022481"/>
    </source>
</evidence>
<dbReference type="FunFam" id="3.30.70.1660:FF:000002">
    <property type="entry name" value="Peptide chain release factor 1"/>
    <property type="match status" value="1"/>
</dbReference>
<keyword evidence="9" id="KW-0175">Coiled coil</keyword>
<feature type="domain" description="Prokaryotic-type class I peptide chain release factors" evidence="10">
    <location>
        <begin position="226"/>
        <end position="242"/>
    </location>
</feature>